<reference evidence="1 3" key="2">
    <citation type="journal article" date="2014" name="BMC Genomics">
        <title>An improved genome release (version Mt4.0) for the model legume Medicago truncatula.</title>
        <authorList>
            <person name="Tang H."/>
            <person name="Krishnakumar V."/>
            <person name="Bidwell S."/>
            <person name="Rosen B."/>
            <person name="Chan A."/>
            <person name="Zhou S."/>
            <person name="Gentzbittel L."/>
            <person name="Childs K.L."/>
            <person name="Yandell M."/>
            <person name="Gundlach H."/>
            <person name="Mayer K.F."/>
            <person name="Schwartz D.C."/>
            <person name="Town C.D."/>
        </authorList>
    </citation>
    <scope>GENOME REANNOTATION</scope>
    <source>
        <strain evidence="1">A17</strain>
        <strain evidence="2 3">cv. Jemalong A17</strain>
    </source>
</reference>
<dbReference type="EnsemblPlants" id="KEH20129">
    <property type="protein sequence ID" value="KEH20129"/>
    <property type="gene ID" value="MTR_8g068720"/>
</dbReference>
<dbReference type="AlphaFoldDB" id="A0A072TRI3"/>
<reference evidence="2" key="3">
    <citation type="submission" date="2015-04" db="UniProtKB">
        <authorList>
            <consortium name="EnsemblPlants"/>
        </authorList>
    </citation>
    <scope>IDENTIFICATION</scope>
    <source>
        <strain evidence="2">cv. Jemalong A17</strain>
    </source>
</reference>
<evidence type="ECO:0000313" key="1">
    <source>
        <dbReference type="EMBL" id="KEH20129.1"/>
    </source>
</evidence>
<dbReference type="HOGENOM" id="CLU_2187897_0_0_1"/>
<name>A0A072TRI3_MEDTR</name>
<evidence type="ECO:0000313" key="2">
    <source>
        <dbReference type="EnsemblPlants" id="KEH20129"/>
    </source>
</evidence>
<evidence type="ECO:0000313" key="3">
    <source>
        <dbReference type="Proteomes" id="UP000002051"/>
    </source>
</evidence>
<protein>
    <submittedName>
        <fullName evidence="1 2">Uncharacterized protein</fullName>
    </submittedName>
</protein>
<sequence>MACMSTITLHFMHLPTTTIVLPLNGANSNLLSSKTPIFDQHLERCVQDACRMLESCRFTSLNCPIQSKTIVVVGMCFSTTTIVLPLNGENSNLSNNRTQAFRPTFVFFL</sequence>
<accession>A0A072TRI3</accession>
<proteinExistence type="predicted"/>
<keyword evidence="3" id="KW-1185">Reference proteome</keyword>
<dbReference type="EMBL" id="CM001224">
    <property type="protein sequence ID" value="KEH20129.1"/>
    <property type="molecule type" value="Genomic_DNA"/>
</dbReference>
<gene>
    <name evidence="1" type="ordered locus">MTR_8g068720</name>
</gene>
<dbReference type="Proteomes" id="UP000002051">
    <property type="component" value="Chromosome 8"/>
</dbReference>
<organism evidence="1 3">
    <name type="scientific">Medicago truncatula</name>
    <name type="common">Barrel medic</name>
    <name type="synonym">Medicago tribuloides</name>
    <dbReference type="NCBI Taxonomy" id="3880"/>
    <lineage>
        <taxon>Eukaryota</taxon>
        <taxon>Viridiplantae</taxon>
        <taxon>Streptophyta</taxon>
        <taxon>Embryophyta</taxon>
        <taxon>Tracheophyta</taxon>
        <taxon>Spermatophyta</taxon>
        <taxon>Magnoliopsida</taxon>
        <taxon>eudicotyledons</taxon>
        <taxon>Gunneridae</taxon>
        <taxon>Pentapetalae</taxon>
        <taxon>rosids</taxon>
        <taxon>fabids</taxon>
        <taxon>Fabales</taxon>
        <taxon>Fabaceae</taxon>
        <taxon>Papilionoideae</taxon>
        <taxon>50 kb inversion clade</taxon>
        <taxon>NPAAA clade</taxon>
        <taxon>Hologalegina</taxon>
        <taxon>IRL clade</taxon>
        <taxon>Trifolieae</taxon>
        <taxon>Medicago</taxon>
    </lineage>
</organism>
<reference evidence="1 3" key="1">
    <citation type="journal article" date="2011" name="Nature">
        <title>The Medicago genome provides insight into the evolution of rhizobial symbioses.</title>
        <authorList>
            <person name="Young N.D."/>
            <person name="Debelle F."/>
            <person name="Oldroyd G.E."/>
            <person name="Geurts R."/>
            <person name="Cannon S.B."/>
            <person name="Udvardi M.K."/>
            <person name="Benedito V.A."/>
            <person name="Mayer K.F."/>
            <person name="Gouzy J."/>
            <person name="Schoof H."/>
            <person name="Van de Peer Y."/>
            <person name="Proost S."/>
            <person name="Cook D.R."/>
            <person name="Meyers B.C."/>
            <person name="Spannagl M."/>
            <person name="Cheung F."/>
            <person name="De Mita S."/>
            <person name="Krishnakumar V."/>
            <person name="Gundlach H."/>
            <person name="Zhou S."/>
            <person name="Mudge J."/>
            <person name="Bharti A.K."/>
            <person name="Murray J.D."/>
            <person name="Naoumkina M.A."/>
            <person name="Rosen B."/>
            <person name="Silverstein K.A."/>
            <person name="Tang H."/>
            <person name="Rombauts S."/>
            <person name="Zhao P.X."/>
            <person name="Zhou P."/>
            <person name="Barbe V."/>
            <person name="Bardou P."/>
            <person name="Bechner M."/>
            <person name="Bellec A."/>
            <person name="Berger A."/>
            <person name="Berges H."/>
            <person name="Bidwell S."/>
            <person name="Bisseling T."/>
            <person name="Choisne N."/>
            <person name="Couloux A."/>
            <person name="Denny R."/>
            <person name="Deshpande S."/>
            <person name="Dai X."/>
            <person name="Doyle J.J."/>
            <person name="Dudez A.M."/>
            <person name="Farmer A.D."/>
            <person name="Fouteau S."/>
            <person name="Franken C."/>
            <person name="Gibelin C."/>
            <person name="Gish J."/>
            <person name="Goldstein S."/>
            <person name="Gonzalez A.J."/>
            <person name="Green P.J."/>
            <person name="Hallab A."/>
            <person name="Hartog M."/>
            <person name="Hua A."/>
            <person name="Humphray S.J."/>
            <person name="Jeong D.H."/>
            <person name="Jing Y."/>
            <person name="Jocker A."/>
            <person name="Kenton S.M."/>
            <person name="Kim D.J."/>
            <person name="Klee K."/>
            <person name="Lai H."/>
            <person name="Lang C."/>
            <person name="Lin S."/>
            <person name="Macmil S.L."/>
            <person name="Magdelenat G."/>
            <person name="Matthews L."/>
            <person name="McCorrison J."/>
            <person name="Monaghan E.L."/>
            <person name="Mun J.H."/>
            <person name="Najar F.Z."/>
            <person name="Nicholson C."/>
            <person name="Noirot C."/>
            <person name="O'Bleness M."/>
            <person name="Paule C.R."/>
            <person name="Poulain J."/>
            <person name="Prion F."/>
            <person name="Qin B."/>
            <person name="Qu C."/>
            <person name="Retzel E.F."/>
            <person name="Riddle C."/>
            <person name="Sallet E."/>
            <person name="Samain S."/>
            <person name="Samson N."/>
            <person name="Sanders I."/>
            <person name="Saurat O."/>
            <person name="Scarpelli C."/>
            <person name="Schiex T."/>
            <person name="Segurens B."/>
            <person name="Severin A.J."/>
            <person name="Sherrier D.J."/>
            <person name="Shi R."/>
            <person name="Sims S."/>
            <person name="Singer S.R."/>
            <person name="Sinharoy S."/>
            <person name="Sterck L."/>
            <person name="Viollet A."/>
            <person name="Wang B.B."/>
            <person name="Wang K."/>
            <person name="Wang M."/>
            <person name="Wang X."/>
            <person name="Warfsmann J."/>
            <person name="Weissenbach J."/>
            <person name="White D.D."/>
            <person name="White J.D."/>
            <person name="Wiley G.B."/>
            <person name="Wincker P."/>
            <person name="Xing Y."/>
            <person name="Yang L."/>
            <person name="Yao Z."/>
            <person name="Ying F."/>
            <person name="Zhai J."/>
            <person name="Zhou L."/>
            <person name="Zuber A."/>
            <person name="Denarie J."/>
            <person name="Dixon R.A."/>
            <person name="May G.D."/>
            <person name="Schwartz D.C."/>
            <person name="Rogers J."/>
            <person name="Quetier F."/>
            <person name="Town C.D."/>
            <person name="Roe B.A."/>
        </authorList>
    </citation>
    <scope>NUCLEOTIDE SEQUENCE [LARGE SCALE GENOMIC DNA]</scope>
    <source>
        <strain evidence="1">A17</strain>
        <strain evidence="2 3">cv. Jemalong A17</strain>
    </source>
</reference>